<dbReference type="AlphaFoldDB" id="A0A6G1BVR3"/>
<dbReference type="Proteomes" id="UP000479710">
    <property type="component" value="Unassembled WGS sequence"/>
</dbReference>
<dbReference type="EMBL" id="SPHZ02000011">
    <property type="protein sequence ID" value="KAF0892208.1"/>
    <property type="molecule type" value="Genomic_DNA"/>
</dbReference>
<accession>A0A6G1BVR3</accession>
<feature type="region of interest" description="Disordered" evidence="1">
    <location>
        <begin position="31"/>
        <end position="52"/>
    </location>
</feature>
<name>A0A6G1BVR3_9ORYZ</name>
<comment type="caution">
    <text evidence="2">The sequence shown here is derived from an EMBL/GenBank/DDBJ whole genome shotgun (WGS) entry which is preliminary data.</text>
</comment>
<evidence type="ECO:0000313" key="2">
    <source>
        <dbReference type="EMBL" id="KAF0892208.1"/>
    </source>
</evidence>
<reference evidence="2 3" key="1">
    <citation type="submission" date="2019-11" db="EMBL/GenBank/DDBJ databases">
        <title>Whole genome sequence of Oryza granulata.</title>
        <authorList>
            <person name="Li W."/>
        </authorList>
    </citation>
    <scope>NUCLEOTIDE SEQUENCE [LARGE SCALE GENOMIC DNA]</scope>
    <source>
        <strain evidence="3">cv. Menghai</strain>
        <tissue evidence="2">Leaf</tissue>
    </source>
</reference>
<evidence type="ECO:0000313" key="3">
    <source>
        <dbReference type="Proteomes" id="UP000479710"/>
    </source>
</evidence>
<keyword evidence="3" id="KW-1185">Reference proteome</keyword>
<evidence type="ECO:0000256" key="1">
    <source>
        <dbReference type="SAM" id="MobiDB-lite"/>
    </source>
</evidence>
<protein>
    <submittedName>
        <fullName evidence="2">Uncharacterized protein</fullName>
    </submittedName>
</protein>
<proteinExistence type="predicted"/>
<gene>
    <name evidence="2" type="ORF">E2562_014801</name>
</gene>
<organism evidence="2 3">
    <name type="scientific">Oryza meyeriana var. granulata</name>
    <dbReference type="NCBI Taxonomy" id="110450"/>
    <lineage>
        <taxon>Eukaryota</taxon>
        <taxon>Viridiplantae</taxon>
        <taxon>Streptophyta</taxon>
        <taxon>Embryophyta</taxon>
        <taxon>Tracheophyta</taxon>
        <taxon>Spermatophyta</taxon>
        <taxon>Magnoliopsida</taxon>
        <taxon>Liliopsida</taxon>
        <taxon>Poales</taxon>
        <taxon>Poaceae</taxon>
        <taxon>BOP clade</taxon>
        <taxon>Oryzoideae</taxon>
        <taxon>Oryzeae</taxon>
        <taxon>Oryzinae</taxon>
        <taxon>Oryza</taxon>
        <taxon>Oryza meyeriana</taxon>
    </lineage>
</organism>
<sequence>MKELLEKSRGLNCDLDRSNDYIAEVTEKGPGRPKIVRHKGGAKDSKKGKGKGTTAYTILTKNWK</sequence>